<evidence type="ECO:0000313" key="2">
    <source>
        <dbReference type="EMBL" id="CAF4208538.1"/>
    </source>
</evidence>
<dbReference type="AlphaFoldDB" id="A0A815UH20"/>
<dbReference type="Proteomes" id="UP000663836">
    <property type="component" value="Unassembled WGS sequence"/>
</dbReference>
<dbReference type="EMBL" id="CAJOBD010015471">
    <property type="protein sequence ID" value="CAF4208538.1"/>
    <property type="molecule type" value="Genomic_DNA"/>
</dbReference>
<evidence type="ECO:0000313" key="1">
    <source>
        <dbReference type="EMBL" id="CAF1517543.1"/>
    </source>
</evidence>
<organism evidence="1 3">
    <name type="scientific">Rotaria sordida</name>
    <dbReference type="NCBI Taxonomy" id="392033"/>
    <lineage>
        <taxon>Eukaryota</taxon>
        <taxon>Metazoa</taxon>
        <taxon>Spiralia</taxon>
        <taxon>Gnathifera</taxon>
        <taxon>Rotifera</taxon>
        <taxon>Eurotatoria</taxon>
        <taxon>Bdelloidea</taxon>
        <taxon>Philodinida</taxon>
        <taxon>Philodinidae</taxon>
        <taxon>Rotaria</taxon>
    </lineage>
</organism>
<gene>
    <name evidence="2" type="ORF">JBS370_LOCUS36878</name>
    <name evidence="1" type="ORF">ZHD862_LOCUS38226</name>
</gene>
<evidence type="ECO:0000313" key="3">
    <source>
        <dbReference type="Proteomes" id="UP000663864"/>
    </source>
</evidence>
<reference evidence="1" key="1">
    <citation type="submission" date="2021-02" db="EMBL/GenBank/DDBJ databases">
        <authorList>
            <person name="Nowell W R."/>
        </authorList>
    </citation>
    <scope>NUCLEOTIDE SEQUENCE</scope>
</reference>
<dbReference type="Proteomes" id="UP000663864">
    <property type="component" value="Unassembled WGS sequence"/>
</dbReference>
<proteinExistence type="predicted"/>
<comment type="caution">
    <text evidence="1">The sequence shown here is derived from an EMBL/GenBank/DDBJ whole genome shotgun (WGS) entry which is preliminary data.</text>
</comment>
<name>A0A815UH20_9BILA</name>
<protein>
    <submittedName>
        <fullName evidence="1">Uncharacterized protein</fullName>
    </submittedName>
</protein>
<sequence>MSALPIIINIIVDQWKQQSLKIIQFVIKQISKKIQQEDIKLIQDKKKISHFEIELKQILAIYFYNDSNKEYLNIIINILTKISMIFGKQPKIDQSLYHPFCLICLSNMVSTIKLLSI</sequence>
<accession>A0A815UH20</accession>
<dbReference type="EMBL" id="CAJNOT010008351">
    <property type="protein sequence ID" value="CAF1517543.1"/>
    <property type="molecule type" value="Genomic_DNA"/>
</dbReference>